<dbReference type="PANTHER" id="PTHR12925">
    <property type="entry name" value="HIKESHI FAMILY MEMBER"/>
    <property type="match status" value="1"/>
</dbReference>
<evidence type="ECO:0000259" key="3">
    <source>
        <dbReference type="Pfam" id="PF21057"/>
    </source>
</evidence>
<protein>
    <recommendedName>
        <fullName evidence="5">Hikeshi-like domain-containing protein</fullName>
    </recommendedName>
</protein>
<evidence type="ECO:0008006" key="5">
    <source>
        <dbReference type="Google" id="ProtNLM"/>
    </source>
</evidence>
<organism evidence="4">
    <name type="scientific">Trieres chinensis</name>
    <name type="common">Marine centric diatom</name>
    <name type="synonym">Odontella sinensis</name>
    <dbReference type="NCBI Taxonomy" id="1514140"/>
    <lineage>
        <taxon>Eukaryota</taxon>
        <taxon>Sar</taxon>
        <taxon>Stramenopiles</taxon>
        <taxon>Ochrophyta</taxon>
        <taxon>Bacillariophyta</taxon>
        <taxon>Mediophyceae</taxon>
        <taxon>Biddulphiophycidae</taxon>
        <taxon>Eupodiscales</taxon>
        <taxon>Parodontellaceae</taxon>
        <taxon>Trieres</taxon>
    </lineage>
</organism>
<dbReference type="GO" id="GO:0005634">
    <property type="term" value="C:nucleus"/>
    <property type="evidence" value="ECO:0007669"/>
    <property type="project" value="TreeGrafter"/>
</dbReference>
<dbReference type="EMBL" id="HBGO01011030">
    <property type="protein sequence ID" value="CAD9331504.1"/>
    <property type="molecule type" value="Transcribed_RNA"/>
</dbReference>
<feature type="domain" description="Hikeshi-like C-terminal" evidence="3">
    <location>
        <begin position="154"/>
        <end position="205"/>
    </location>
</feature>
<gene>
    <name evidence="4" type="ORF">OSIN01602_LOCUS6153</name>
</gene>
<proteinExistence type="inferred from homology"/>
<dbReference type="GO" id="GO:0005829">
    <property type="term" value="C:cytosol"/>
    <property type="evidence" value="ECO:0007669"/>
    <property type="project" value="TreeGrafter"/>
</dbReference>
<dbReference type="InterPro" id="IPR031318">
    <property type="entry name" value="OPI10"/>
</dbReference>
<dbReference type="AlphaFoldDB" id="A0A7S1Z8Y4"/>
<comment type="similarity">
    <text evidence="1">Belongs to the OPI10 family.</text>
</comment>
<dbReference type="Pfam" id="PF21057">
    <property type="entry name" value="Hikeshi-like_C"/>
    <property type="match status" value="1"/>
</dbReference>
<dbReference type="GO" id="GO:0006606">
    <property type="term" value="P:protein import into nucleus"/>
    <property type="evidence" value="ECO:0007669"/>
    <property type="project" value="TreeGrafter"/>
</dbReference>
<dbReference type="InterPro" id="IPR008493">
    <property type="entry name" value="Hikeshi-like_N"/>
</dbReference>
<dbReference type="PANTHER" id="PTHR12925:SF0">
    <property type="entry name" value="PROTEIN HIKESHI"/>
    <property type="match status" value="1"/>
</dbReference>
<name>A0A7S1Z8Y4_TRICV</name>
<feature type="domain" description="Hikeshi-like N-terminal" evidence="2">
    <location>
        <begin position="34"/>
        <end position="141"/>
    </location>
</feature>
<evidence type="ECO:0000259" key="2">
    <source>
        <dbReference type="Pfam" id="PF05603"/>
    </source>
</evidence>
<dbReference type="GO" id="GO:0061608">
    <property type="term" value="F:nuclear import signal receptor activity"/>
    <property type="evidence" value="ECO:0007669"/>
    <property type="project" value="TreeGrafter"/>
</dbReference>
<accession>A0A7S1Z8Y4</accession>
<evidence type="ECO:0000256" key="1">
    <source>
        <dbReference type="ARBA" id="ARBA00006623"/>
    </source>
</evidence>
<evidence type="ECO:0000313" key="4">
    <source>
        <dbReference type="EMBL" id="CAD9331504.1"/>
    </source>
</evidence>
<reference evidence="4" key="1">
    <citation type="submission" date="2021-01" db="EMBL/GenBank/DDBJ databases">
        <authorList>
            <person name="Corre E."/>
            <person name="Pelletier E."/>
            <person name="Niang G."/>
            <person name="Scheremetjew M."/>
            <person name="Finn R."/>
            <person name="Kale V."/>
            <person name="Holt S."/>
            <person name="Cochrane G."/>
            <person name="Meng A."/>
            <person name="Brown T."/>
            <person name="Cohen L."/>
        </authorList>
    </citation>
    <scope>NUCLEOTIDE SEQUENCE</scope>
    <source>
        <strain evidence="4">Grunow 1884</strain>
    </source>
</reference>
<dbReference type="Pfam" id="PF05603">
    <property type="entry name" value="Hikeshi-like_N"/>
    <property type="match status" value="1"/>
</dbReference>
<sequence length="211" mass="22528">MATGGVAPITSQLFGVVLPGSAVRTDFLPDGTGQKFTLALSGLPPHVVSATADLVFFFLPGAVQAIPPGHGAMLYWQAASSATGDATGFELLGAITPDRPSGIFRTGWSTHEALVGMLSKMGMGMVITLGVSVETLGNIQNLQIASRGVEDRMDVAKKIAKDLFNYLQSFDDTGARSGYMTVPINVFDRWMTRFQGKLRMDPAFFMKSDDS</sequence>
<dbReference type="InterPro" id="IPR048364">
    <property type="entry name" value="Hikeshi-like_C"/>
</dbReference>